<keyword evidence="1" id="KW-0614">Plasmid</keyword>
<protein>
    <submittedName>
        <fullName evidence="1">Uncharacterized protein</fullName>
    </submittedName>
</protein>
<dbReference type="EMBL" id="CP012748">
    <property type="protein sequence ID" value="ALL70147.1"/>
    <property type="molecule type" value="Genomic_DNA"/>
</dbReference>
<sequence>MQSDPDYRQNQIQAQVGWAARNPEYWCKYRLRNPDYTKRNRELQRIRNGKRIGIAKMDVSDCAPPFPSGLYRLSPIGHEAIAKMGACTVQLTVLPMT</sequence>
<dbReference type="AlphaFoldDB" id="A0A0P0RMF1"/>
<organism evidence="1 2">
    <name type="scientific">Paraburkholderia caribensis MBA4</name>
    <dbReference type="NCBI Taxonomy" id="1323664"/>
    <lineage>
        <taxon>Bacteria</taxon>
        <taxon>Pseudomonadati</taxon>
        <taxon>Pseudomonadota</taxon>
        <taxon>Betaproteobacteria</taxon>
        <taxon>Burkholderiales</taxon>
        <taxon>Burkholderiaceae</taxon>
        <taxon>Paraburkholderia</taxon>
    </lineage>
</organism>
<dbReference type="Proteomes" id="UP000019146">
    <property type="component" value="Plasmid unnamed"/>
</dbReference>
<gene>
    <name evidence="1" type="ORF">K788_0001502</name>
</gene>
<evidence type="ECO:0000313" key="2">
    <source>
        <dbReference type="Proteomes" id="UP000019146"/>
    </source>
</evidence>
<proteinExistence type="predicted"/>
<evidence type="ECO:0000313" key="1">
    <source>
        <dbReference type="EMBL" id="ALL70147.1"/>
    </source>
</evidence>
<accession>A0A0P0RMF1</accession>
<dbReference type="KEGG" id="bcai:K788_0001502"/>
<geneLocation type="plasmid" evidence="2"/>
<name>A0A0P0RMF1_9BURK</name>
<reference evidence="1 2" key="1">
    <citation type="journal article" date="2014" name="Genome Announc.">
        <title>Draft Genome Sequence of the Haloacid-Degrading Burkholderia caribensis Strain MBA4.</title>
        <authorList>
            <person name="Pan Y."/>
            <person name="Kong K.F."/>
            <person name="Tsang J.S."/>
        </authorList>
    </citation>
    <scope>NUCLEOTIDE SEQUENCE [LARGE SCALE GENOMIC DNA]</scope>
    <source>
        <strain evidence="1 2">MBA4</strain>
        <plasmid evidence="2">Plasmid</plasmid>
    </source>
</reference>